<dbReference type="PANTHER" id="PTHR43499">
    <property type="entry name" value="ABC TRANSPORTER I FAMILY MEMBER 1"/>
    <property type="match status" value="1"/>
</dbReference>
<name>F8ESN7_ZYMMT</name>
<dbReference type="AlphaFoldDB" id="F8ESN7"/>
<dbReference type="InterPro" id="IPR003439">
    <property type="entry name" value="ABC_transporter-like_ATP-bd"/>
</dbReference>
<proteinExistence type="predicted"/>
<keyword evidence="5" id="KW-1278">Translocase</keyword>
<dbReference type="Gene3D" id="3.40.50.300">
    <property type="entry name" value="P-loop containing nucleotide triphosphate hydrolases"/>
    <property type="match status" value="1"/>
</dbReference>
<dbReference type="GO" id="GO:0005524">
    <property type="term" value="F:ATP binding"/>
    <property type="evidence" value="ECO:0007669"/>
    <property type="project" value="UniProtKB-KW"/>
</dbReference>
<dbReference type="EMBL" id="CP002865">
    <property type="protein sequence ID" value="AEI37812.1"/>
    <property type="molecule type" value="Genomic_DNA"/>
</dbReference>
<dbReference type="PATRIC" id="fig|579138.3.peg.962"/>
<organism evidence="8 9">
    <name type="scientific">Zymomonas mobilis subsp. pomaceae (strain ATCC 29192 / DSM 22645 / JCM 10191 / CCUG 17912 / NBRC 13757 / NCIMB 11200 / NRRL B-4491 / Barker I)</name>
    <dbReference type="NCBI Taxonomy" id="579138"/>
    <lineage>
        <taxon>Bacteria</taxon>
        <taxon>Pseudomonadati</taxon>
        <taxon>Pseudomonadota</taxon>
        <taxon>Alphaproteobacteria</taxon>
        <taxon>Sphingomonadales</taxon>
        <taxon>Zymomonadaceae</taxon>
        <taxon>Zymomonas</taxon>
    </lineage>
</organism>
<reference evidence="8 9" key="1">
    <citation type="journal article" date="2011" name="J. Bacteriol.">
        <title>Genome sequence of the ethanol-producing Zymomonas mobilis subsp. pomaceae lectotype strain ATCC 29192.</title>
        <authorList>
            <person name="Kouvelis V.N."/>
            <person name="Davenport K.W."/>
            <person name="Brettin T.S."/>
            <person name="Bruce D."/>
            <person name="Detter C."/>
            <person name="Han C.S."/>
            <person name="Nolan M."/>
            <person name="Tapia R."/>
            <person name="Damoulaki A."/>
            <person name="Kyrpides N.C."/>
            <person name="Typas M.A."/>
            <person name="Pappas K.M."/>
        </authorList>
    </citation>
    <scope>NUCLEOTIDE SEQUENCE [LARGE SCALE GENOMIC DNA]</scope>
    <source>
        <strain evidence="9">ATCC 29192 / DSM 22645 / JCM 10191 / CCUG 17912 / NBRC 13757 / NCIMB 11200 / NRRL B-4491 / Barker I</strain>
    </source>
</reference>
<evidence type="ECO:0000256" key="6">
    <source>
        <dbReference type="ARBA" id="ARBA00023136"/>
    </source>
</evidence>
<keyword evidence="3" id="KW-0201">Cytochrome c-type biogenesis</keyword>
<dbReference type="KEGG" id="zmp:Zymop_0913"/>
<keyword evidence="1" id="KW-0813">Transport</keyword>
<gene>
    <name evidence="8" type="ordered locus">Zymop_0913</name>
</gene>
<keyword evidence="6" id="KW-0472">Membrane</keyword>
<protein>
    <submittedName>
        <fullName evidence="8">Heme exporter protein CcmA</fullName>
    </submittedName>
</protein>
<evidence type="ECO:0000313" key="9">
    <source>
        <dbReference type="Proteomes" id="UP000000491"/>
    </source>
</evidence>
<dbReference type="RefSeq" id="WP_013934208.1">
    <property type="nucleotide sequence ID" value="NC_015709.1"/>
</dbReference>
<sequence>MAPISFQNTVLTCDNIACLRGDRLLFTHLSFQLKSGEVLMIKGSNGTGKTSLLRLLAGFLNPFSGKITRQGNIAFTDEALALDRDISLEKALAYWAALDGQRGAEKEAMDKMALLPLAQLPVRLLSTGQRKRAVLARLITAHAPIWLLDEPANGLDRLSVKRLLHVIQDHLEKGGIALIASHQALDLDPYPELSIEDFRPSLESQSIFWDLEPEISPS</sequence>
<evidence type="ECO:0000256" key="4">
    <source>
        <dbReference type="ARBA" id="ARBA00022840"/>
    </source>
</evidence>
<dbReference type="InterPro" id="IPR005895">
    <property type="entry name" value="ABC_transptr_haem_export_CcmA"/>
</dbReference>
<dbReference type="GO" id="GO:0017004">
    <property type="term" value="P:cytochrome complex assembly"/>
    <property type="evidence" value="ECO:0007669"/>
    <property type="project" value="UniProtKB-KW"/>
</dbReference>
<dbReference type="GO" id="GO:0022857">
    <property type="term" value="F:transmembrane transporter activity"/>
    <property type="evidence" value="ECO:0007669"/>
    <property type="project" value="InterPro"/>
</dbReference>
<evidence type="ECO:0000256" key="2">
    <source>
        <dbReference type="ARBA" id="ARBA00022741"/>
    </source>
</evidence>
<evidence type="ECO:0000313" key="8">
    <source>
        <dbReference type="EMBL" id="AEI37812.1"/>
    </source>
</evidence>
<dbReference type="GO" id="GO:0016887">
    <property type="term" value="F:ATP hydrolysis activity"/>
    <property type="evidence" value="ECO:0007669"/>
    <property type="project" value="InterPro"/>
</dbReference>
<dbReference type="eggNOG" id="COG4133">
    <property type="taxonomic scope" value="Bacteria"/>
</dbReference>
<dbReference type="HOGENOM" id="CLU_000604_1_2_5"/>
<feature type="domain" description="ABC transporter" evidence="7">
    <location>
        <begin position="11"/>
        <end position="218"/>
    </location>
</feature>
<dbReference type="STRING" id="579138.Zymop_0913"/>
<evidence type="ECO:0000259" key="7">
    <source>
        <dbReference type="PROSITE" id="PS50893"/>
    </source>
</evidence>
<keyword evidence="4" id="KW-0067">ATP-binding</keyword>
<evidence type="ECO:0000256" key="1">
    <source>
        <dbReference type="ARBA" id="ARBA00022448"/>
    </source>
</evidence>
<dbReference type="InterPro" id="IPR003593">
    <property type="entry name" value="AAA+_ATPase"/>
</dbReference>
<dbReference type="InterPro" id="IPR027417">
    <property type="entry name" value="P-loop_NTPase"/>
</dbReference>
<dbReference type="SMART" id="SM00382">
    <property type="entry name" value="AAA"/>
    <property type="match status" value="1"/>
</dbReference>
<dbReference type="Proteomes" id="UP000000491">
    <property type="component" value="Chromosome"/>
</dbReference>
<keyword evidence="2" id="KW-0547">Nucleotide-binding</keyword>
<accession>F8ESN7</accession>
<evidence type="ECO:0000256" key="5">
    <source>
        <dbReference type="ARBA" id="ARBA00022967"/>
    </source>
</evidence>
<dbReference type="PROSITE" id="PS50893">
    <property type="entry name" value="ABC_TRANSPORTER_2"/>
    <property type="match status" value="1"/>
</dbReference>
<evidence type="ECO:0000256" key="3">
    <source>
        <dbReference type="ARBA" id="ARBA00022748"/>
    </source>
</evidence>
<dbReference type="Pfam" id="PF00005">
    <property type="entry name" value="ABC_tran"/>
    <property type="match status" value="1"/>
</dbReference>
<dbReference type="SUPFAM" id="SSF52540">
    <property type="entry name" value="P-loop containing nucleoside triphosphate hydrolases"/>
    <property type="match status" value="1"/>
</dbReference>
<dbReference type="PANTHER" id="PTHR43499:SF1">
    <property type="entry name" value="ABC TRANSPORTER I FAMILY MEMBER 1"/>
    <property type="match status" value="1"/>
</dbReference>
<dbReference type="NCBIfam" id="TIGR01189">
    <property type="entry name" value="ccmA"/>
    <property type="match status" value="1"/>
</dbReference>